<evidence type="ECO:0008006" key="16">
    <source>
        <dbReference type="Google" id="ProtNLM"/>
    </source>
</evidence>
<dbReference type="GO" id="GO:0044718">
    <property type="term" value="P:siderophore transmembrane transport"/>
    <property type="evidence" value="ECO:0007669"/>
    <property type="project" value="TreeGrafter"/>
</dbReference>
<dbReference type="PANTHER" id="PTHR30069:SF42">
    <property type="entry name" value="FERRIC AEROBACTIN RECEPTOR"/>
    <property type="match status" value="1"/>
</dbReference>
<evidence type="ECO:0000256" key="5">
    <source>
        <dbReference type="ARBA" id="ARBA00023077"/>
    </source>
</evidence>
<dbReference type="CDD" id="cd01347">
    <property type="entry name" value="ligand_gated_channel"/>
    <property type="match status" value="1"/>
</dbReference>
<dbReference type="PANTHER" id="PTHR30069">
    <property type="entry name" value="TONB-DEPENDENT OUTER MEMBRANE RECEPTOR"/>
    <property type="match status" value="1"/>
</dbReference>
<keyword evidence="5 9" id="KW-0798">TonB box</keyword>
<dbReference type="InterPro" id="IPR037066">
    <property type="entry name" value="Plug_dom_sf"/>
</dbReference>
<feature type="domain" description="TonB-dependent receptor-like beta-barrel" evidence="11">
    <location>
        <begin position="381"/>
        <end position="812"/>
    </location>
</feature>
<evidence type="ECO:0000259" key="13">
    <source>
        <dbReference type="Pfam" id="PF11741"/>
    </source>
</evidence>
<evidence type="ECO:0000256" key="3">
    <source>
        <dbReference type="ARBA" id="ARBA00022452"/>
    </source>
</evidence>
<name>A0A1Z4JD32_LEPBY</name>
<protein>
    <recommendedName>
        <fullName evidence="16">Ferric aerobactin receptor</fullName>
    </recommendedName>
</protein>
<evidence type="ECO:0000259" key="11">
    <source>
        <dbReference type="Pfam" id="PF00593"/>
    </source>
</evidence>
<evidence type="ECO:0000256" key="8">
    <source>
        <dbReference type="PROSITE-ProRule" id="PRU01360"/>
    </source>
</evidence>
<dbReference type="SUPFAM" id="SSF56935">
    <property type="entry name" value="Porins"/>
    <property type="match status" value="1"/>
</dbReference>
<keyword evidence="10" id="KW-0732">Signal</keyword>
<keyword evidence="15" id="KW-1185">Reference proteome</keyword>
<evidence type="ECO:0000256" key="10">
    <source>
        <dbReference type="SAM" id="SignalP"/>
    </source>
</evidence>
<dbReference type="InterPro" id="IPR012910">
    <property type="entry name" value="Plug_dom"/>
</dbReference>
<sequence>MNRALWYSSFPLFWLVFQSTAIAESPVKRLQEFEQVSRSATLLSQSSEELQTDRIQITDVRFVPTATGVDVVLEAVKPLAQPVLTTSDRTLIAEFENAVLALPQGQTYQVDAPAEGIQRVTVQSIAPNRVQVSITSTNETPTATIRASQAGITLAIVAPTETAEDEEEVVVTATRTQETRRDVPQSITTIDRNQLQQQFAVSRDVSDALSKLVPGLAPPNERNNIFGQTLRGRNVTVLIDGIPQATTPNVFRDLQTIDPSIIERIEVLRGATALYGDGATGGVINLITRTPAQNRLTATTEIGVNTSLTGSENAWGQTVQQTFSGTEGNVGYVLSAGIANIGSFLDANGDRIALDPTGQGGLSDADSINLFGKFVYTPDQNQRLVLSASRFEYQQDPAFTSDPIVARLAGRQRARVLEGLNLEDEPGTKNSIFNLEYTHQNVLGSRVRGQIYYRDVLARFFPFDARNTASLGRLIFQSRVESQRFGTRFDVETPLTANKAVNLLWGLDFSHENSRQPVSFFDPATFDNSNGLAFRKLGDRTWTPPITTNSLGLFGQLEARLNDRLLVRGGIRHERAAVSVDDFATIANNSVTGGKVNYDETLFNLGTVYRITPELSAFASFSQGFSLADIGRVLRAAPNNFQFERVRPEPQKVNNYEIGLRGEWSNVQASISGFYSTSNLGTTFAASFVDIIRAPEQIYGVEATLDVQPSRNWNLGLTASLAEGRIDANNDGDYENFLDGFRIPPLKLTAYVENETLPGWRNRLQLLYSGTRNQFNNSNAFGRQAVNDYITVDFVSQIKVGSGTLQVAIENLLNADYFPVVSQLQTNDTQYLAGRGRSLSVRYGFTW</sequence>
<dbReference type="Pfam" id="PF00593">
    <property type="entry name" value="TonB_dep_Rec_b-barrel"/>
    <property type="match status" value="1"/>
</dbReference>
<dbReference type="InterPro" id="IPR000531">
    <property type="entry name" value="Beta-barrel_TonB"/>
</dbReference>
<accession>A0A1Z4JD32</accession>
<dbReference type="AlphaFoldDB" id="A0A1Z4JD32"/>
<dbReference type="Gene3D" id="2.170.130.10">
    <property type="entry name" value="TonB-dependent receptor, plug domain"/>
    <property type="match status" value="1"/>
</dbReference>
<evidence type="ECO:0000256" key="4">
    <source>
        <dbReference type="ARBA" id="ARBA00022692"/>
    </source>
</evidence>
<organism evidence="14 15">
    <name type="scientific">Leptolyngbya boryana NIES-2135</name>
    <dbReference type="NCBI Taxonomy" id="1973484"/>
    <lineage>
        <taxon>Bacteria</taxon>
        <taxon>Bacillati</taxon>
        <taxon>Cyanobacteriota</taxon>
        <taxon>Cyanophyceae</taxon>
        <taxon>Leptolyngbyales</taxon>
        <taxon>Leptolyngbyaceae</taxon>
        <taxon>Leptolyngbya group</taxon>
        <taxon>Leptolyngbya</taxon>
    </lineage>
</organism>
<evidence type="ECO:0000256" key="6">
    <source>
        <dbReference type="ARBA" id="ARBA00023136"/>
    </source>
</evidence>
<keyword evidence="4 8" id="KW-0812">Transmembrane</keyword>
<dbReference type="InterPro" id="IPR036942">
    <property type="entry name" value="Beta-barrel_TonB_sf"/>
</dbReference>
<keyword evidence="6 8" id="KW-0472">Membrane</keyword>
<keyword evidence="7 8" id="KW-0998">Cell outer membrane</keyword>
<evidence type="ECO:0000313" key="15">
    <source>
        <dbReference type="Proteomes" id="UP000217895"/>
    </source>
</evidence>
<feature type="domain" description="TonB-dependent receptor plug" evidence="12">
    <location>
        <begin position="180"/>
        <end position="283"/>
    </location>
</feature>
<evidence type="ECO:0000256" key="1">
    <source>
        <dbReference type="ARBA" id="ARBA00004571"/>
    </source>
</evidence>
<dbReference type="GO" id="GO:0009279">
    <property type="term" value="C:cell outer membrane"/>
    <property type="evidence" value="ECO:0007669"/>
    <property type="project" value="UniProtKB-SubCell"/>
</dbReference>
<dbReference type="PROSITE" id="PS52016">
    <property type="entry name" value="TONB_DEPENDENT_REC_3"/>
    <property type="match status" value="1"/>
</dbReference>
<comment type="similarity">
    <text evidence="8 9">Belongs to the TonB-dependent receptor family.</text>
</comment>
<keyword evidence="3 8" id="KW-1134">Transmembrane beta strand</keyword>
<keyword evidence="2 8" id="KW-0813">Transport</keyword>
<comment type="subcellular location">
    <subcellularLocation>
        <location evidence="1 8">Cell outer membrane</location>
        <topology evidence="1 8">Multi-pass membrane protein</topology>
    </subcellularLocation>
</comment>
<evidence type="ECO:0000259" key="12">
    <source>
        <dbReference type="Pfam" id="PF07715"/>
    </source>
</evidence>
<dbReference type="InterPro" id="IPR039426">
    <property type="entry name" value="TonB-dep_rcpt-like"/>
</dbReference>
<evidence type="ECO:0000313" key="14">
    <source>
        <dbReference type="EMBL" id="BAY54646.1"/>
    </source>
</evidence>
<dbReference type="Gene3D" id="2.40.170.20">
    <property type="entry name" value="TonB-dependent receptor, beta-barrel domain"/>
    <property type="match status" value="1"/>
</dbReference>
<feature type="signal peptide" evidence="10">
    <location>
        <begin position="1"/>
        <end position="23"/>
    </location>
</feature>
<feature type="domain" description="AMIN" evidence="13">
    <location>
        <begin position="59"/>
        <end position="152"/>
    </location>
</feature>
<gene>
    <name evidence="14" type="ORF">NIES2135_14640</name>
</gene>
<evidence type="ECO:0000256" key="2">
    <source>
        <dbReference type="ARBA" id="ARBA00022448"/>
    </source>
</evidence>
<dbReference type="Proteomes" id="UP000217895">
    <property type="component" value="Chromosome"/>
</dbReference>
<dbReference type="Pfam" id="PF07715">
    <property type="entry name" value="Plug"/>
    <property type="match status" value="1"/>
</dbReference>
<dbReference type="GO" id="GO:0015344">
    <property type="term" value="F:siderophore uptake transmembrane transporter activity"/>
    <property type="evidence" value="ECO:0007669"/>
    <property type="project" value="TreeGrafter"/>
</dbReference>
<evidence type="ECO:0000256" key="9">
    <source>
        <dbReference type="RuleBase" id="RU003357"/>
    </source>
</evidence>
<proteinExistence type="inferred from homology"/>
<evidence type="ECO:0000256" key="7">
    <source>
        <dbReference type="ARBA" id="ARBA00023237"/>
    </source>
</evidence>
<feature type="chain" id="PRO_5011109265" description="Ferric aerobactin receptor" evidence="10">
    <location>
        <begin position="24"/>
        <end position="847"/>
    </location>
</feature>
<reference evidence="14 15" key="1">
    <citation type="submission" date="2017-06" db="EMBL/GenBank/DDBJ databases">
        <title>Genome sequencing of cyanobaciteial culture collection at National Institute for Environmental Studies (NIES).</title>
        <authorList>
            <person name="Hirose Y."/>
            <person name="Shimura Y."/>
            <person name="Fujisawa T."/>
            <person name="Nakamura Y."/>
            <person name="Kawachi M."/>
        </authorList>
    </citation>
    <scope>NUCLEOTIDE SEQUENCE [LARGE SCALE GENOMIC DNA]</scope>
    <source>
        <strain evidence="14 15">NIES-2135</strain>
    </source>
</reference>
<dbReference type="InterPro" id="IPR021731">
    <property type="entry name" value="AMIN_dom"/>
</dbReference>
<dbReference type="Pfam" id="PF11741">
    <property type="entry name" value="AMIN"/>
    <property type="match status" value="1"/>
</dbReference>
<dbReference type="EMBL" id="AP018203">
    <property type="protein sequence ID" value="BAY54646.1"/>
    <property type="molecule type" value="Genomic_DNA"/>
</dbReference>